<dbReference type="InterPro" id="IPR037160">
    <property type="entry name" value="DNA_Pol_thumb_sf"/>
</dbReference>
<dbReference type="Gene3D" id="1.10.150.110">
    <property type="entry name" value="DNA polymerase beta, N-terminal domain-like"/>
    <property type="match status" value="1"/>
</dbReference>
<evidence type="ECO:0000256" key="2">
    <source>
        <dbReference type="ARBA" id="ARBA00004123"/>
    </source>
</evidence>
<evidence type="ECO:0000256" key="4">
    <source>
        <dbReference type="ARBA" id="ARBA00022679"/>
    </source>
</evidence>
<keyword evidence="5 9" id="KW-0548">Nucleotidyltransferase</keyword>
<feature type="domain" description="BRCT" evidence="11">
    <location>
        <begin position="27"/>
        <end position="124"/>
    </location>
</feature>
<dbReference type="SUPFAM" id="SSF81585">
    <property type="entry name" value="PsbU/PolX domain-like"/>
    <property type="match status" value="1"/>
</dbReference>
<evidence type="ECO:0000256" key="3">
    <source>
        <dbReference type="ARBA" id="ARBA00008323"/>
    </source>
</evidence>
<accession>A0AAV2ZMY6</accession>
<dbReference type="InterPro" id="IPR022312">
    <property type="entry name" value="DNA_pol_X"/>
</dbReference>
<sequence length="497" mass="57972">MDLVRGSGLVPVKKKPKILHGSSSFYRYDVKFKEVVLFLVERKMGASRRNFLMELARRRGFQIESELRDCVTHIVAENNSRAEVVEWLKSKKLNDVIKYQIVDISWFTECMGAGCPIKIESRHQLMVQEDCPASFNTPVSSSCVRVSPYACQRRTPLRDINRIFTDAFDIMAENYEFWESKGPRVAYQRASAVLKSLPFPIVTMKDVEDLPHLREEMKYIIEEIIEDRKSSKVEEVRSSERYKSFKIFTSIFGVGLKTTEKWYRMGYRTLEDITSSNCLKFTSMQKHGLLYYEDIASYVTKKEADAVERLIKTIIWGFVSDAIVTVTGGFRRGKNIGHDVDILITCPQKRDEIQILHKTINSLKKMNLVLFHDIVESTFDDTKRPSRYVDSLDHFQKSFLILQLQKEEENTYIHKPNKSEAQRSWKAIRVDLVVTPYEQYAFAILGWTGSQQFERDLRRFASHEKKMMLDNHALYDKSKHLQCCELQMIVYEFLGIG</sequence>
<evidence type="ECO:0000313" key="12">
    <source>
        <dbReference type="EMBL" id="DBA15102.1"/>
    </source>
</evidence>
<dbReference type="InterPro" id="IPR001357">
    <property type="entry name" value="BRCT_dom"/>
</dbReference>
<dbReference type="PRINTS" id="PR00869">
    <property type="entry name" value="DNAPOLX"/>
</dbReference>
<dbReference type="SUPFAM" id="SSF47802">
    <property type="entry name" value="DNA polymerase beta, N-terminal domain-like"/>
    <property type="match status" value="1"/>
</dbReference>
<dbReference type="GO" id="GO:0003912">
    <property type="term" value="F:DNA nucleotidylexotransferase activity"/>
    <property type="evidence" value="ECO:0007669"/>
    <property type="project" value="TreeGrafter"/>
</dbReference>
<name>A0AAV2ZMY6_PYXAD</name>
<dbReference type="Pfam" id="PF14791">
    <property type="entry name" value="DNA_pol_B_thumb"/>
    <property type="match status" value="1"/>
</dbReference>
<dbReference type="CDD" id="cd00141">
    <property type="entry name" value="NT_POLXc"/>
    <property type="match status" value="1"/>
</dbReference>
<gene>
    <name evidence="12" type="ORF">GDO54_004359</name>
</gene>
<dbReference type="Pfam" id="PF14792">
    <property type="entry name" value="DNA_pol_B_palm"/>
    <property type="match status" value="1"/>
</dbReference>
<comment type="similarity">
    <text evidence="3 9">Belongs to the DNA polymerase type-X family.</text>
</comment>
<keyword evidence="7 9" id="KW-0460">Magnesium</keyword>
<evidence type="ECO:0000259" key="11">
    <source>
        <dbReference type="PROSITE" id="PS50172"/>
    </source>
</evidence>
<feature type="binding site" evidence="10">
    <location>
        <position position="431"/>
    </location>
    <ligand>
        <name>Mg(2+)</name>
        <dbReference type="ChEBI" id="CHEBI:18420"/>
    </ligand>
</feature>
<dbReference type="Gene3D" id="3.30.210.10">
    <property type="entry name" value="DNA polymerase, thumb domain"/>
    <property type="match status" value="1"/>
</dbReference>
<comment type="cofactor">
    <cofactor evidence="1 10">
        <name>Mg(2+)</name>
        <dbReference type="ChEBI" id="CHEBI:18420"/>
    </cofactor>
</comment>
<dbReference type="InterPro" id="IPR001726">
    <property type="entry name" value="TdT/Mu"/>
</dbReference>
<dbReference type="InterPro" id="IPR028207">
    <property type="entry name" value="DNA_pol_B_palm_palm"/>
</dbReference>
<dbReference type="SMART" id="SM00292">
    <property type="entry name" value="BRCT"/>
    <property type="match status" value="1"/>
</dbReference>
<evidence type="ECO:0000256" key="5">
    <source>
        <dbReference type="ARBA" id="ARBA00022695"/>
    </source>
</evidence>
<protein>
    <recommendedName>
        <fullName evidence="11">BRCT domain-containing protein</fullName>
    </recommendedName>
</protein>
<dbReference type="SMART" id="SM00483">
    <property type="entry name" value="POLXc"/>
    <property type="match status" value="1"/>
</dbReference>
<dbReference type="GO" id="GO:0005634">
    <property type="term" value="C:nucleus"/>
    <property type="evidence" value="ECO:0007669"/>
    <property type="project" value="UniProtKB-SubCell"/>
</dbReference>
<evidence type="ECO:0000256" key="10">
    <source>
        <dbReference type="PIRSR" id="PIRSR000817-1"/>
    </source>
</evidence>
<comment type="caution">
    <text evidence="12">The sequence shown here is derived from an EMBL/GenBank/DDBJ whole genome shotgun (WGS) entry which is preliminary data.</text>
</comment>
<keyword evidence="13" id="KW-1185">Reference proteome</keyword>
<dbReference type="InterPro" id="IPR043519">
    <property type="entry name" value="NT_sf"/>
</dbReference>
<dbReference type="InterPro" id="IPR036420">
    <property type="entry name" value="BRCT_dom_sf"/>
</dbReference>
<dbReference type="InterPro" id="IPR018944">
    <property type="entry name" value="DNA_pol_lambd_fingers_domain"/>
</dbReference>
<dbReference type="PROSITE" id="PS00522">
    <property type="entry name" value="DNA_POLYMERASE_X"/>
    <property type="match status" value="1"/>
</dbReference>
<dbReference type="GO" id="GO:0003887">
    <property type="term" value="F:DNA-directed DNA polymerase activity"/>
    <property type="evidence" value="ECO:0007669"/>
    <property type="project" value="UniProtKB-UniRule"/>
</dbReference>
<dbReference type="FunFam" id="1.10.150.110:FF:000003">
    <property type="entry name" value="DNA polymerase mu"/>
    <property type="match status" value="1"/>
</dbReference>
<organism evidence="12 13">
    <name type="scientific">Pyxicephalus adspersus</name>
    <name type="common">African bullfrog</name>
    <dbReference type="NCBI Taxonomy" id="30357"/>
    <lineage>
        <taxon>Eukaryota</taxon>
        <taxon>Metazoa</taxon>
        <taxon>Chordata</taxon>
        <taxon>Craniata</taxon>
        <taxon>Vertebrata</taxon>
        <taxon>Euteleostomi</taxon>
        <taxon>Amphibia</taxon>
        <taxon>Batrachia</taxon>
        <taxon>Anura</taxon>
        <taxon>Neobatrachia</taxon>
        <taxon>Ranoidea</taxon>
        <taxon>Pyxicephalidae</taxon>
        <taxon>Pyxicephalinae</taxon>
        <taxon>Pyxicephalus</taxon>
    </lineage>
</organism>
<dbReference type="PIRSF" id="PIRSF000817">
    <property type="entry name" value="DNA_NT"/>
    <property type="match status" value="1"/>
</dbReference>
<feature type="binding site" evidence="10">
    <location>
        <position position="339"/>
    </location>
    <ligand>
        <name>Mg(2+)</name>
        <dbReference type="ChEBI" id="CHEBI:18420"/>
    </ligand>
</feature>
<dbReference type="EMBL" id="DYDO01000012">
    <property type="protein sequence ID" value="DBA15102.1"/>
    <property type="molecule type" value="Genomic_DNA"/>
</dbReference>
<dbReference type="InterPro" id="IPR027421">
    <property type="entry name" value="DNA_pol_lamdba_lyase_dom_sf"/>
</dbReference>
<dbReference type="FunFam" id="3.40.50.10190:FF:000035">
    <property type="entry name" value="DNA-directed DNA/RNA polymerase mu"/>
    <property type="match status" value="1"/>
</dbReference>
<dbReference type="GO" id="GO:0006303">
    <property type="term" value="P:double-strand break repair via nonhomologous end joining"/>
    <property type="evidence" value="ECO:0007669"/>
    <property type="project" value="TreeGrafter"/>
</dbReference>
<dbReference type="SUPFAM" id="SSF81301">
    <property type="entry name" value="Nucleotidyltransferase"/>
    <property type="match status" value="1"/>
</dbReference>
<dbReference type="SUPFAM" id="SSF52113">
    <property type="entry name" value="BRCT domain"/>
    <property type="match status" value="1"/>
</dbReference>
<dbReference type="AlphaFoldDB" id="A0AAV2ZMY6"/>
<dbReference type="FunFam" id="1.10.150.20:FF:000010">
    <property type="entry name" value="DNA polymerase lambda"/>
    <property type="match status" value="1"/>
</dbReference>
<keyword evidence="8 9" id="KW-0539">Nucleus</keyword>
<dbReference type="GO" id="GO:0003677">
    <property type="term" value="F:DNA binding"/>
    <property type="evidence" value="ECO:0007669"/>
    <property type="project" value="UniProtKB-UniRule"/>
</dbReference>
<dbReference type="InterPro" id="IPR019843">
    <property type="entry name" value="DNA_pol-X_BS"/>
</dbReference>
<feature type="binding site" evidence="10">
    <location>
        <position position="341"/>
    </location>
    <ligand>
        <name>Mg(2+)</name>
        <dbReference type="ChEBI" id="CHEBI:18420"/>
    </ligand>
</feature>
<comment type="subcellular location">
    <subcellularLocation>
        <location evidence="2 9">Nucleus</location>
    </subcellularLocation>
</comment>
<dbReference type="InterPro" id="IPR029398">
    <property type="entry name" value="PolB_thumb"/>
</dbReference>
<evidence type="ECO:0000256" key="9">
    <source>
        <dbReference type="PIRNR" id="PIRNR000817"/>
    </source>
</evidence>
<evidence type="ECO:0000256" key="1">
    <source>
        <dbReference type="ARBA" id="ARBA00001946"/>
    </source>
</evidence>
<keyword evidence="4 9" id="KW-0808">Transferase</keyword>
<dbReference type="PROSITE" id="PS50172">
    <property type="entry name" value="BRCT"/>
    <property type="match status" value="1"/>
</dbReference>
<evidence type="ECO:0000256" key="8">
    <source>
        <dbReference type="ARBA" id="ARBA00023242"/>
    </source>
</evidence>
<keyword evidence="6 9" id="KW-0479">Metal-binding</keyword>
<evidence type="ECO:0000256" key="6">
    <source>
        <dbReference type="ARBA" id="ARBA00022723"/>
    </source>
</evidence>
<dbReference type="Gene3D" id="3.30.460.10">
    <property type="entry name" value="Beta Polymerase, domain 2"/>
    <property type="match status" value="1"/>
</dbReference>
<dbReference type="Gene3D" id="1.10.150.20">
    <property type="entry name" value="5' to 3' exonuclease, C-terminal subdomain"/>
    <property type="match status" value="1"/>
</dbReference>
<proteinExistence type="inferred from homology"/>
<evidence type="ECO:0000313" key="13">
    <source>
        <dbReference type="Proteomes" id="UP001181693"/>
    </source>
</evidence>
<dbReference type="Proteomes" id="UP001181693">
    <property type="component" value="Unassembled WGS sequence"/>
</dbReference>
<dbReference type="Gene3D" id="3.40.50.10190">
    <property type="entry name" value="BRCT domain"/>
    <property type="match status" value="1"/>
</dbReference>
<reference evidence="12" key="1">
    <citation type="thesis" date="2020" institute="ProQuest LLC" country="789 East Eisenhower Parkway, Ann Arbor, MI, USA">
        <title>Comparative Genomics and Chromosome Evolution.</title>
        <authorList>
            <person name="Mudd A.B."/>
        </authorList>
    </citation>
    <scope>NUCLEOTIDE SEQUENCE</scope>
    <source>
        <strain evidence="12">1538</strain>
        <tissue evidence="12">Blood</tissue>
    </source>
</reference>
<dbReference type="PRINTS" id="PR00871">
    <property type="entry name" value="DNAPOLXTDT"/>
</dbReference>
<evidence type="ECO:0000256" key="7">
    <source>
        <dbReference type="ARBA" id="ARBA00022842"/>
    </source>
</evidence>
<dbReference type="Pfam" id="PF00533">
    <property type="entry name" value="BRCT"/>
    <property type="match status" value="1"/>
</dbReference>
<dbReference type="InterPro" id="IPR002054">
    <property type="entry name" value="DNA-dir_DNA_pol_X"/>
</dbReference>
<dbReference type="GO" id="GO:0046872">
    <property type="term" value="F:metal ion binding"/>
    <property type="evidence" value="ECO:0007669"/>
    <property type="project" value="UniProtKB-UniRule"/>
</dbReference>
<dbReference type="Pfam" id="PF10391">
    <property type="entry name" value="DNA_pol_lambd_f"/>
    <property type="match status" value="1"/>
</dbReference>
<dbReference type="PANTHER" id="PTHR11276:SF21">
    <property type="entry name" value="DNA NUCLEOTIDYLEXOTRANSFERASE"/>
    <property type="match status" value="1"/>
</dbReference>
<dbReference type="PANTHER" id="PTHR11276">
    <property type="entry name" value="DNA POLYMERASE TYPE-X FAMILY MEMBER"/>
    <property type="match status" value="1"/>
</dbReference>